<evidence type="ECO:0000256" key="4">
    <source>
        <dbReference type="ARBA" id="ARBA00022692"/>
    </source>
</evidence>
<feature type="transmembrane region" description="Helical" evidence="7">
    <location>
        <begin position="273"/>
        <end position="293"/>
    </location>
</feature>
<comment type="similarity">
    <text evidence="7">Belongs to the binding-protein-dependent transport system permease family.</text>
</comment>
<feature type="transmembrane region" description="Helical" evidence="7">
    <location>
        <begin position="101"/>
        <end position="127"/>
    </location>
</feature>
<comment type="subcellular location">
    <subcellularLocation>
        <location evidence="1 7">Cell membrane</location>
        <topology evidence="1 7">Multi-pass membrane protein</topology>
    </subcellularLocation>
</comment>
<keyword evidence="6 7" id="KW-0472">Membrane</keyword>
<dbReference type="Proteomes" id="UP000532194">
    <property type="component" value="Unassembled WGS sequence"/>
</dbReference>
<dbReference type="Pfam" id="PF00528">
    <property type="entry name" value="BPD_transp_1"/>
    <property type="match status" value="1"/>
</dbReference>
<keyword evidence="4 7" id="KW-0812">Transmembrane</keyword>
<dbReference type="InterPro" id="IPR000515">
    <property type="entry name" value="MetI-like"/>
</dbReference>
<evidence type="ECO:0000259" key="8">
    <source>
        <dbReference type="PROSITE" id="PS50928"/>
    </source>
</evidence>
<feature type="transmembrane region" description="Helical" evidence="7">
    <location>
        <begin position="37"/>
        <end position="59"/>
    </location>
</feature>
<evidence type="ECO:0000256" key="1">
    <source>
        <dbReference type="ARBA" id="ARBA00004651"/>
    </source>
</evidence>
<keyword evidence="5 7" id="KW-1133">Transmembrane helix</keyword>
<gene>
    <name evidence="9" type="ORF">G1C95_2297</name>
</gene>
<dbReference type="SUPFAM" id="SSF161098">
    <property type="entry name" value="MetI-like"/>
    <property type="match status" value="1"/>
</dbReference>
<evidence type="ECO:0000256" key="3">
    <source>
        <dbReference type="ARBA" id="ARBA00022475"/>
    </source>
</evidence>
<dbReference type="AlphaFoldDB" id="A0A7Y0ERN2"/>
<reference evidence="9 10" key="1">
    <citation type="submission" date="2020-02" db="EMBL/GenBank/DDBJ databases">
        <title>Characterization of phylogenetic diversity of novel bifidobacterial species isolated in Czech ZOOs.</title>
        <authorList>
            <person name="Lugli G.A."/>
            <person name="Vera N.B."/>
            <person name="Ventura M."/>
        </authorList>
    </citation>
    <scope>NUCLEOTIDE SEQUENCE [LARGE SCALE GENOMIC DNA]</scope>
    <source>
        <strain evidence="9 10">DSM 109957</strain>
    </source>
</reference>
<dbReference type="Gene3D" id="1.10.3720.10">
    <property type="entry name" value="MetI-like"/>
    <property type="match status" value="1"/>
</dbReference>
<dbReference type="PANTHER" id="PTHR43744:SF6">
    <property type="entry name" value="ABC TRANSPORTER PERMEASE PROTEIN YESQ-RELATED"/>
    <property type="match status" value="1"/>
</dbReference>
<keyword evidence="3" id="KW-1003">Cell membrane</keyword>
<evidence type="ECO:0000313" key="10">
    <source>
        <dbReference type="Proteomes" id="UP000532194"/>
    </source>
</evidence>
<name>A0A7Y0ERN2_9BIFI</name>
<feature type="transmembrane region" description="Helical" evidence="7">
    <location>
        <begin position="173"/>
        <end position="193"/>
    </location>
</feature>
<protein>
    <submittedName>
        <fullName evidence="9">Binding-protein-dependent transport systems inner membrane component</fullName>
    </submittedName>
</protein>
<feature type="transmembrane region" description="Helical" evidence="7">
    <location>
        <begin position="214"/>
        <end position="239"/>
    </location>
</feature>
<dbReference type="GO" id="GO:0055085">
    <property type="term" value="P:transmembrane transport"/>
    <property type="evidence" value="ECO:0007669"/>
    <property type="project" value="InterPro"/>
</dbReference>
<evidence type="ECO:0000313" key="9">
    <source>
        <dbReference type="EMBL" id="NMM95109.1"/>
    </source>
</evidence>
<evidence type="ECO:0000256" key="5">
    <source>
        <dbReference type="ARBA" id="ARBA00022989"/>
    </source>
</evidence>
<dbReference type="InterPro" id="IPR035906">
    <property type="entry name" value="MetI-like_sf"/>
</dbReference>
<dbReference type="GO" id="GO:0005886">
    <property type="term" value="C:plasma membrane"/>
    <property type="evidence" value="ECO:0007669"/>
    <property type="project" value="UniProtKB-SubCell"/>
</dbReference>
<dbReference type="EMBL" id="JAAIII010000009">
    <property type="protein sequence ID" value="NMM95109.1"/>
    <property type="molecule type" value="Genomic_DNA"/>
</dbReference>
<evidence type="ECO:0000256" key="7">
    <source>
        <dbReference type="RuleBase" id="RU363032"/>
    </source>
</evidence>
<keyword evidence="2 7" id="KW-0813">Transport</keyword>
<accession>A0A7Y0ERN2</accession>
<proteinExistence type="inferred from homology"/>
<organism evidence="9 10">
    <name type="scientific">Bifidobacterium oedipodis</name>
    <dbReference type="NCBI Taxonomy" id="2675322"/>
    <lineage>
        <taxon>Bacteria</taxon>
        <taxon>Bacillati</taxon>
        <taxon>Actinomycetota</taxon>
        <taxon>Actinomycetes</taxon>
        <taxon>Bifidobacteriales</taxon>
        <taxon>Bifidobacteriaceae</taxon>
        <taxon>Bifidobacterium</taxon>
    </lineage>
</organism>
<keyword evidence="10" id="KW-1185">Reference proteome</keyword>
<feature type="domain" description="ABC transmembrane type-1" evidence="8">
    <location>
        <begin position="102"/>
        <end position="294"/>
    </location>
</feature>
<comment type="caution">
    <text evidence="9">The sequence shown here is derived from an EMBL/GenBank/DDBJ whole genome shotgun (WGS) entry which is preliminary data.</text>
</comment>
<dbReference type="CDD" id="cd06261">
    <property type="entry name" value="TM_PBP2"/>
    <property type="match status" value="1"/>
</dbReference>
<dbReference type="PANTHER" id="PTHR43744">
    <property type="entry name" value="ABC TRANSPORTER PERMEASE PROTEIN MG189-RELATED-RELATED"/>
    <property type="match status" value="1"/>
</dbReference>
<sequence length="308" mass="34241">MKTDTASMNSATAALASGHGQPVAYKNGMDPVLKARLVAVVKHVLLIAVGFVMIFPLLWMVSSSLKDDANIFRNISLIPSDWDWANYSEGWNAQAYPFSRYLLNSLIITVGAIIGNIFTCSLAAYGFTRLKWRGQGIAFGYMLMTLMMPIYVMIIPQYIIWSKLGFLNTFVPLLLPKFLATEPFLTFMMVQFFRGIPKSLDEAAKVDGAGPFRIYAQIIMPNVLPSLATTGIFSFIWTWNDFFTQLLYLTKPQNLTVAVALRNFADATSGTNWGPLFAMSTISLIPVFVVFLFGQRFLIEGSATTGLK</sequence>
<dbReference type="PROSITE" id="PS50928">
    <property type="entry name" value="ABC_TM1"/>
    <property type="match status" value="1"/>
</dbReference>
<dbReference type="RefSeq" id="WP_169173116.1">
    <property type="nucleotide sequence ID" value="NZ_JAAIII010000009.1"/>
</dbReference>
<feature type="transmembrane region" description="Helical" evidence="7">
    <location>
        <begin position="139"/>
        <end position="161"/>
    </location>
</feature>
<evidence type="ECO:0000256" key="6">
    <source>
        <dbReference type="ARBA" id="ARBA00023136"/>
    </source>
</evidence>
<evidence type="ECO:0000256" key="2">
    <source>
        <dbReference type="ARBA" id="ARBA00022448"/>
    </source>
</evidence>